<dbReference type="AlphaFoldDB" id="A0A4V2F2Z6"/>
<comment type="caution">
    <text evidence="1">The sequence shown here is derived from an EMBL/GenBank/DDBJ whole genome shotgun (WGS) entry which is preliminary data.</text>
</comment>
<dbReference type="RefSeq" id="WP_130358266.1">
    <property type="nucleotide sequence ID" value="NZ_SGXC01000002.1"/>
</dbReference>
<dbReference type="OrthoDB" id="7778993at2"/>
<evidence type="ECO:0000313" key="1">
    <source>
        <dbReference type="EMBL" id="RZS80624.1"/>
    </source>
</evidence>
<dbReference type="SUPFAM" id="SSF55874">
    <property type="entry name" value="ATPase domain of HSP90 chaperone/DNA topoisomerase II/histidine kinase"/>
    <property type="match status" value="1"/>
</dbReference>
<dbReference type="InterPro" id="IPR036890">
    <property type="entry name" value="HATPase_C_sf"/>
</dbReference>
<dbReference type="EMBL" id="SGXC01000002">
    <property type="protein sequence ID" value="RZS80624.1"/>
    <property type="molecule type" value="Genomic_DNA"/>
</dbReference>
<sequence>MVSIAKQQVVQVTLPRRSSRAQFFELLSVVLDPDMNVNCRRIHFDFSLVADWGIGAIATMSNLIEILRKADVKISYGGFQTCPAGAFLEQTGFYQRYLDNDEAFRRGATRHMLPLELVDYERSHAYIENRLKPWLESALDWEEGQGASIEVCMKEIFNNIVDHSMVDVGCAIACADPKRRLIDICATDLGVGIPANVKKKIGDVGDGRAIEMACAQGFTTRSVPGNRGEGLHTLLRNVVDLNRGEVLLFSGRGYVIKSRLKGNETLSVGTNKIGYPGTLISITLDPKSVARPQVEEAFEW</sequence>
<keyword evidence="2" id="KW-1185">Reference proteome</keyword>
<evidence type="ECO:0008006" key="3">
    <source>
        <dbReference type="Google" id="ProtNLM"/>
    </source>
</evidence>
<reference evidence="1 2" key="1">
    <citation type="submission" date="2019-02" db="EMBL/GenBank/DDBJ databases">
        <title>Genomic Encyclopedia of Type Strains, Phase IV (KMG-IV): sequencing the most valuable type-strain genomes for metagenomic binning, comparative biology and taxonomic classification.</title>
        <authorList>
            <person name="Goeker M."/>
        </authorList>
    </citation>
    <scope>NUCLEOTIDE SEQUENCE [LARGE SCALE GENOMIC DNA]</scope>
    <source>
        <strain evidence="1 2">K24</strain>
    </source>
</reference>
<proteinExistence type="predicted"/>
<organism evidence="1 2">
    <name type="scientific">Pigmentiphaga kullae</name>
    <dbReference type="NCBI Taxonomy" id="151784"/>
    <lineage>
        <taxon>Bacteria</taxon>
        <taxon>Pseudomonadati</taxon>
        <taxon>Pseudomonadota</taxon>
        <taxon>Betaproteobacteria</taxon>
        <taxon>Burkholderiales</taxon>
        <taxon>Alcaligenaceae</taxon>
        <taxon>Pigmentiphaga</taxon>
    </lineage>
</organism>
<evidence type="ECO:0000313" key="2">
    <source>
        <dbReference type="Proteomes" id="UP000292445"/>
    </source>
</evidence>
<gene>
    <name evidence="1" type="ORF">EV675_3236</name>
</gene>
<dbReference type="Proteomes" id="UP000292445">
    <property type="component" value="Unassembled WGS sequence"/>
</dbReference>
<name>A0A4V2F2Z6_9BURK</name>
<protein>
    <recommendedName>
        <fullName evidence="3">Histidine kinase/DNA gyrase B/HSP90-like ATPase</fullName>
    </recommendedName>
</protein>
<accession>A0A4V2F2Z6</accession>